<proteinExistence type="predicted"/>
<name>U4TTU7_9LACO</name>
<protein>
    <submittedName>
        <fullName evidence="1">Uncharacterized protein</fullName>
    </submittedName>
</protein>
<sequence length="39" mass="4448">MKQELPNQGIIRADETLYNVIESDKAKTCYWLMASGQVC</sequence>
<dbReference type="AlphaFoldDB" id="U4TTU7"/>
<reference evidence="2" key="1">
    <citation type="journal article" date="2013" name="Genome Announc.">
        <title>Whole-Genome Sequencing of Lactobacillus shenzhenensis Strain LY-73T.</title>
        <authorList>
            <person name="Lin Z."/>
            <person name="Liu Z."/>
            <person name="Yang R."/>
            <person name="Zou Y."/>
            <person name="Wan D."/>
            <person name="Chen J."/>
            <person name="Guo M."/>
            <person name="Zhao J."/>
            <person name="Fang C."/>
            <person name="Yang R."/>
            <person name="Liu F."/>
        </authorList>
    </citation>
    <scope>NUCLEOTIDE SEQUENCE [LARGE SCALE GENOMIC DNA]</scope>
    <source>
        <strain evidence="2">LY-73</strain>
    </source>
</reference>
<organism evidence="1 2">
    <name type="scientific">Schleiferilactobacillus shenzhenensis LY-73</name>
    <dbReference type="NCBI Taxonomy" id="1231336"/>
    <lineage>
        <taxon>Bacteria</taxon>
        <taxon>Bacillati</taxon>
        <taxon>Bacillota</taxon>
        <taxon>Bacilli</taxon>
        <taxon>Lactobacillales</taxon>
        <taxon>Lactobacillaceae</taxon>
        <taxon>Schleiferilactobacillus</taxon>
    </lineage>
</organism>
<dbReference type="Proteomes" id="UP000030647">
    <property type="component" value="Unassembled WGS sequence"/>
</dbReference>
<gene>
    <name evidence="1" type="ORF">L248_0461</name>
</gene>
<accession>U4TTU7</accession>
<dbReference type="EMBL" id="KI271591">
    <property type="protein sequence ID" value="ERL64857.1"/>
    <property type="molecule type" value="Genomic_DNA"/>
</dbReference>
<dbReference type="HOGENOM" id="CLU_3311976_0_0_9"/>
<evidence type="ECO:0000313" key="1">
    <source>
        <dbReference type="EMBL" id="ERL64857.1"/>
    </source>
</evidence>
<keyword evidence="2" id="KW-1185">Reference proteome</keyword>
<evidence type="ECO:0000313" key="2">
    <source>
        <dbReference type="Proteomes" id="UP000030647"/>
    </source>
</evidence>